<evidence type="ECO:0000313" key="1">
    <source>
        <dbReference type="EMBL" id="KAG6484275.1"/>
    </source>
</evidence>
<sequence>MKRKQKATSFLDITFNKGVLEIPPLEIDDDTNILFRNLIAFEQCQKDASGNGNISAYASFMSCIIDTAADVELLQEKAIIINGFGNKKKVANLFSKLCKEVVIDHENYQM</sequence>
<dbReference type="InterPro" id="IPR004158">
    <property type="entry name" value="DUF247_pln"/>
</dbReference>
<dbReference type="Pfam" id="PF03140">
    <property type="entry name" value="DUF247"/>
    <property type="match status" value="1"/>
</dbReference>
<gene>
    <name evidence="1" type="ORF">ZIOFF_061070</name>
</gene>
<dbReference type="PANTHER" id="PTHR31170:SF25">
    <property type="entry name" value="BNAA09G04570D PROTEIN"/>
    <property type="match status" value="1"/>
</dbReference>
<protein>
    <submittedName>
        <fullName evidence="1">Uncharacterized protein</fullName>
    </submittedName>
</protein>
<dbReference type="AlphaFoldDB" id="A0A8J5KCI2"/>
<name>A0A8J5KCI2_ZINOF</name>
<keyword evidence="2" id="KW-1185">Reference proteome</keyword>
<evidence type="ECO:0000313" key="2">
    <source>
        <dbReference type="Proteomes" id="UP000734854"/>
    </source>
</evidence>
<comment type="caution">
    <text evidence="1">The sequence shown here is derived from an EMBL/GenBank/DDBJ whole genome shotgun (WGS) entry which is preliminary data.</text>
</comment>
<reference evidence="1 2" key="1">
    <citation type="submission" date="2020-08" db="EMBL/GenBank/DDBJ databases">
        <title>Plant Genome Project.</title>
        <authorList>
            <person name="Zhang R.-G."/>
        </authorList>
    </citation>
    <scope>NUCLEOTIDE SEQUENCE [LARGE SCALE GENOMIC DNA]</scope>
    <source>
        <tissue evidence="1">Rhizome</tissue>
    </source>
</reference>
<accession>A0A8J5KCI2</accession>
<dbReference type="Proteomes" id="UP000734854">
    <property type="component" value="Unassembled WGS sequence"/>
</dbReference>
<dbReference type="EMBL" id="JACMSC010000016">
    <property type="protein sequence ID" value="KAG6484275.1"/>
    <property type="molecule type" value="Genomic_DNA"/>
</dbReference>
<proteinExistence type="predicted"/>
<dbReference type="PANTHER" id="PTHR31170">
    <property type="entry name" value="BNAC04G53230D PROTEIN"/>
    <property type="match status" value="1"/>
</dbReference>
<organism evidence="1 2">
    <name type="scientific">Zingiber officinale</name>
    <name type="common">Ginger</name>
    <name type="synonym">Amomum zingiber</name>
    <dbReference type="NCBI Taxonomy" id="94328"/>
    <lineage>
        <taxon>Eukaryota</taxon>
        <taxon>Viridiplantae</taxon>
        <taxon>Streptophyta</taxon>
        <taxon>Embryophyta</taxon>
        <taxon>Tracheophyta</taxon>
        <taxon>Spermatophyta</taxon>
        <taxon>Magnoliopsida</taxon>
        <taxon>Liliopsida</taxon>
        <taxon>Zingiberales</taxon>
        <taxon>Zingiberaceae</taxon>
        <taxon>Zingiber</taxon>
    </lineage>
</organism>